<dbReference type="GO" id="GO:0046872">
    <property type="term" value="F:metal ion binding"/>
    <property type="evidence" value="ECO:0007669"/>
    <property type="project" value="UniProtKB-KW"/>
</dbReference>
<organism evidence="10 11">
    <name type="scientific">Alteromonas naphthalenivorans</name>
    <dbReference type="NCBI Taxonomy" id="715451"/>
    <lineage>
        <taxon>Bacteria</taxon>
        <taxon>Pseudomonadati</taxon>
        <taxon>Pseudomonadota</taxon>
        <taxon>Gammaproteobacteria</taxon>
        <taxon>Alteromonadales</taxon>
        <taxon>Alteromonadaceae</taxon>
        <taxon>Alteromonas/Salinimonas group</taxon>
        <taxon>Alteromonas</taxon>
    </lineage>
</organism>
<evidence type="ECO:0000256" key="3">
    <source>
        <dbReference type="ARBA" id="ARBA00022801"/>
    </source>
</evidence>
<keyword evidence="4 6" id="KW-0862">Zinc</keyword>
<evidence type="ECO:0000256" key="5">
    <source>
        <dbReference type="ARBA" id="ARBA00023049"/>
    </source>
</evidence>
<comment type="similarity">
    <text evidence="6">Belongs to the peptidase M48 family.</text>
</comment>
<comment type="cofactor">
    <cofactor evidence="6">
        <name>Zn(2+)</name>
        <dbReference type="ChEBI" id="CHEBI:29105"/>
    </cofactor>
    <text evidence="6">Binds 1 zinc ion per subunit.</text>
</comment>
<dbReference type="RefSeq" id="WP_013783818.1">
    <property type="nucleotide sequence ID" value="NC_015554.1"/>
</dbReference>
<dbReference type="KEGG" id="alt:ambt_06715"/>
<evidence type="ECO:0000256" key="7">
    <source>
        <dbReference type="SAM" id="MobiDB-lite"/>
    </source>
</evidence>
<evidence type="ECO:0000313" key="10">
    <source>
        <dbReference type="EMBL" id="AEF02878.1"/>
    </source>
</evidence>
<evidence type="ECO:0000256" key="8">
    <source>
        <dbReference type="SAM" id="Phobius"/>
    </source>
</evidence>
<dbReference type="EMBL" id="CP002339">
    <property type="protein sequence ID" value="AEF02878.1"/>
    <property type="molecule type" value="Genomic_DNA"/>
</dbReference>
<keyword evidence="8" id="KW-0812">Transmembrane</keyword>
<dbReference type="GO" id="GO:0004222">
    <property type="term" value="F:metalloendopeptidase activity"/>
    <property type="evidence" value="ECO:0007669"/>
    <property type="project" value="InterPro"/>
</dbReference>
<dbReference type="HOGENOM" id="CLU_029002_0_1_6"/>
<protein>
    <submittedName>
        <fullName evidence="10">Peptidase M48, Ste24p</fullName>
    </submittedName>
</protein>
<name>F5Z4D8_ALTNA</name>
<evidence type="ECO:0000256" key="6">
    <source>
        <dbReference type="RuleBase" id="RU003983"/>
    </source>
</evidence>
<dbReference type="Gene3D" id="3.30.2010.10">
    <property type="entry name" value="Metalloproteases ('zincins'), catalytic domain"/>
    <property type="match status" value="1"/>
</dbReference>
<dbReference type="eggNOG" id="COG0501">
    <property type="taxonomic scope" value="Bacteria"/>
</dbReference>
<dbReference type="Pfam" id="PF01435">
    <property type="entry name" value="Peptidase_M48"/>
    <property type="match status" value="1"/>
</dbReference>
<keyword evidence="8" id="KW-1133">Transmembrane helix</keyword>
<keyword evidence="3 6" id="KW-0378">Hydrolase</keyword>
<dbReference type="PANTHER" id="PTHR22726">
    <property type="entry name" value="METALLOENDOPEPTIDASE OMA1"/>
    <property type="match status" value="1"/>
</dbReference>
<feature type="region of interest" description="Disordered" evidence="7">
    <location>
        <begin position="349"/>
        <end position="376"/>
    </location>
</feature>
<dbReference type="CDD" id="cd07332">
    <property type="entry name" value="M48C_Oma1_like"/>
    <property type="match status" value="1"/>
</dbReference>
<feature type="domain" description="Peptidase M48" evidence="9">
    <location>
        <begin position="212"/>
        <end position="372"/>
    </location>
</feature>
<dbReference type="InterPro" id="IPR051156">
    <property type="entry name" value="Mito/Outer_Membr_Metalloprot"/>
</dbReference>
<proteinExistence type="inferred from homology"/>
<reference evidence="10 11" key="1">
    <citation type="journal article" date="2011" name="J. Bacteriol.">
        <title>Complete genome sequence of the polycyclic aromatic hydrocarbon-degrading bacterium Alteromonas sp. strain SN2.</title>
        <authorList>
            <person name="Jin H.M."/>
            <person name="Jeong H."/>
            <person name="Moon E.J."/>
            <person name="Math R.K."/>
            <person name="Lee K."/>
            <person name="Kim H.J."/>
            <person name="Jeon C.O."/>
            <person name="Oh T.K."/>
            <person name="Kim J.F."/>
        </authorList>
    </citation>
    <scope>NUCLEOTIDE SEQUENCE [LARGE SCALE GENOMIC DNA]</scope>
    <source>
        <strain evidence="11">JCM 17741 / KACC 18427 / KCTC 11700BP / SN2</strain>
    </source>
</reference>
<evidence type="ECO:0000259" key="9">
    <source>
        <dbReference type="Pfam" id="PF01435"/>
    </source>
</evidence>
<keyword evidence="8" id="KW-0472">Membrane</keyword>
<evidence type="ECO:0000256" key="1">
    <source>
        <dbReference type="ARBA" id="ARBA00022670"/>
    </source>
</evidence>
<feature type="transmembrane region" description="Helical" evidence="8">
    <location>
        <begin position="130"/>
        <end position="154"/>
    </location>
</feature>
<dbReference type="OrthoDB" id="9810445at2"/>
<dbReference type="AlphaFoldDB" id="F5Z4D8"/>
<dbReference type="GO" id="GO:0016020">
    <property type="term" value="C:membrane"/>
    <property type="evidence" value="ECO:0007669"/>
    <property type="project" value="TreeGrafter"/>
</dbReference>
<dbReference type="GO" id="GO:0051603">
    <property type="term" value="P:proteolysis involved in protein catabolic process"/>
    <property type="evidence" value="ECO:0007669"/>
    <property type="project" value="TreeGrafter"/>
</dbReference>
<evidence type="ECO:0000256" key="4">
    <source>
        <dbReference type="ARBA" id="ARBA00022833"/>
    </source>
</evidence>
<keyword evidence="5 6" id="KW-0482">Metalloprotease</keyword>
<feature type="compositionally biased region" description="Polar residues" evidence="7">
    <location>
        <begin position="349"/>
        <end position="362"/>
    </location>
</feature>
<keyword evidence="2" id="KW-0479">Metal-binding</keyword>
<accession>F5Z4D8</accession>
<sequence length="376" mass="41503">MIHGQLYQSKDSAVTSVIANIENNTLIIRLLNGDKRVKDERCVTTSQLEIYANVTADKGESVDIGSSESTEPLRFQQSDVNAKSKLGNLPREITLPNDRLLVCSPSPLLDQWLDGGAGSRISQMETKKPWLIASVLLVPLLLYVIFVQGMPWAAVKFANQVPYSIKSLASQHTLSALDYSMLEPSTLPNLQREQLMEGFDTVVKQGSGLGIENNVRVHFRDSNLIGPNAFALPDGTIVFTDDLVTLVDGDQALLDAILLHEIGHVAQNHSMQMVAESLFATLAISYFFGDLSGAIESFMGIGSSVVQNQYSQKHEWQADNFAIEQLKLMQRDPADFADVMRKLSNDNDQLGSENSWFQSHPSTKARIGNAEKHTLQ</sequence>
<evidence type="ECO:0000256" key="2">
    <source>
        <dbReference type="ARBA" id="ARBA00022723"/>
    </source>
</evidence>
<keyword evidence="1 6" id="KW-0645">Protease</keyword>
<dbReference type="Proteomes" id="UP000000683">
    <property type="component" value="Chromosome"/>
</dbReference>
<keyword evidence="11" id="KW-1185">Reference proteome</keyword>
<dbReference type="PANTHER" id="PTHR22726:SF24">
    <property type="entry name" value="M48 FAMILY METALLOPEPTIDASE"/>
    <property type="match status" value="1"/>
</dbReference>
<gene>
    <name evidence="10" type="ordered locus">ambt_06715</name>
</gene>
<dbReference type="InterPro" id="IPR001915">
    <property type="entry name" value="Peptidase_M48"/>
</dbReference>
<evidence type="ECO:0000313" key="11">
    <source>
        <dbReference type="Proteomes" id="UP000000683"/>
    </source>
</evidence>